<keyword evidence="4" id="KW-1185">Reference proteome</keyword>
<dbReference type="PROSITE" id="PS51257">
    <property type="entry name" value="PROKAR_LIPOPROTEIN"/>
    <property type="match status" value="1"/>
</dbReference>
<evidence type="ECO:0008006" key="5">
    <source>
        <dbReference type="Google" id="ProtNLM"/>
    </source>
</evidence>
<feature type="signal peptide" evidence="2">
    <location>
        <begin position="1"/>
        <end position="22"/>
    </location>
</feature>
<evidence type="ECO:0000313" key="4">
    <source>
        <dbReference type="Proteomes" id="UP001500212"/>
    </source>
</evidence>
<proteinExistence type="predicted"/>
<gene>
    <name evidence="3" type="ORF">GCM10023195_60390</name>
</gene>
<keyword evidence="2" id="KW-0732">Signal</keyword>
<name>A0ABP8TST9_9ACTN</name>
<dbReference type="Proteomes" id="UP001500212">
    <property type="component" value="Unassembled WGS sequence"/>
</dbReference>
<evidence type="ECO:0000256" key="2">
    <source>
        <dbReference type="SAM" id="SignalP"/>
    </source>
</evidence>
<evidence type="ECO:0000313" key="3">
    <source>
        <dbReference type="EMBL" id="GAA4613893.1"/>
    </source>
</evidence>
<reference evidence="4" key="1">
    <citation type="journal article" date="2019" name="Int. J. Syst. Evol. Microbiol.">
        <title>The Global Catalogue of Microorganisms (GCM) 10K type strain sequencing project: providing services to taxonomists for standard genome sequencing and annotation.</title>
        <authorList>
            <consortium name="The Broad Institute Genomics Platform"/>
            <consortium name="The Broad Institute Genome Sequencing Center for Infectious Disease"/>
            <person name="Wu L."/>
            <person name="Ma J."/>
        </authorList>
    </citation>
    <scope>NUCLEOTIDE SEQUENCE [LARGE SCALE GENOMIC DNA]</scope>
    <source>
        <strain evidence="4">JCM 17938</strain>
    </source>
</reference>
<feature type="chain" id="PRO_5045432314" description="HNH endonuclease" evidence="2">
    <location>
        <begin position="23"/>
        <end position="197"/>
    </location>
</feature>
<dbReference type="EMBL" id="BAABHJ010000023">
    <property type="protein sequence ID" value="GAA4613893.1"/>
    <property type="molecule type" value="Genomic_DNA"/>
</dbReference>
<sequence length="197" mass="20834">MLRSITAAIAACLLLAGCNSTASQVSSHRDKAGSSRSAGRPTDTAAPEPTSTLAPGSCHASSLDPATTHPDPHCTPGAFNPAVTQANIHHTICISGYTKTIRPPVAYTDALKRQQIREYGYTDTSPRSYEEDHFIPLSLGGAPRDPQNLWPEPGASPNPKDDIEFKLYKAVCAGTVTLAAAQKAITTDWTTAGQIIH</sequence>
<protein>
    <recommendedName>
        <fullName evidence="5">HNH endonuclease</fullName>
    </recommendedName>
</protein>
<organism evidence="3 4">
    <name type="scientific">Actinoallomurus liliacearum</name>
    <dbReference type="NCBI Taxonomy" id="1080073"/>
    <lineage>
        <taxon>Bacteria</taxon>
        <taxon>Bacillati</taxon>
        <taxon>Actinomycetota</taxon>
        <taxon>Actinomycetes</taxon>
        <taxon>Streptosporangiales</taxon>
        <taxon>Thermomonosporaceae</taxon>
        <taxon>Actinoallomurus</taxon>
    </lineage>
</organism>
<feature type="region of interest" description="Disordered" evidence="1">
    <location>
        <begin position="25"/>
        <end position="73"/>
    </location>
</feature>
<comment type="caution">
    <text evidence="3">The sequence shown here is derived from an EMBL/GenBank/DDBJ whole genome shotgun (WGS) entry which is preliminary data.</text>
</comment>
<dbReference type="RefSeq" id="WP_345362004.1">
    <property type="nucleotide sequence ID" value="NZ_BAABHJ010000023.1"/>
</dbReference>
<evidence type="ECO:0000256" key="1">
    <source>
        <dbReference type="SAM" id="MobiDB-lite"/>
    </source>
</evidence>
<accession>A0ABP8TST9</accession>